<protein>
    <recommendedName>
        <fullName evidence="4">Heterokaryon incompatibility domain-containing protein</fullName>
    </recommendedName>
</protein>
<dbReference type="Proteomes" id="UP000801428">
    <property type="component" value="Unassembled WGS sequence"/>
</dbReference>
<dbReference type="AlphaFoldDB" id="A0A9P4TAD2"/>
<name>A0A9P4TAD2_CURKU</name>
<dbReference type="EMBL" id="SWKU01000017">
    <property type="protein sequence ID" value="KAF2999343.1"/>
    <property type="molecule type" value="Genomic_DNA"/>
</dbReference>
<evidence type="ECO:0008006" key="4">
    <source>
        <dbReference type="Google" id="ProtNLM"/>
    </source>
</evidence>
<dbReference type="OrthoDB" id="3691841at2759"/>
<dbReference type="PANTHER" id="PTHR24148:SF64">
    <property type="entry name" value="HETEROKARYON INCOMPATIBILITY DOMAIN-CONTAINING PROTEIN"/>
    <property type="match status" value="1"/>
</dbReference>
<feature type="region of interest" description="Disordered" evidence="1">
    <location>
        <begin position="248"/>
        <end position="271"/>
    </location>
</feature>
<sequence length="271" mass="31020">MSDRDRQPGQLIADYFLGMDIARRLLAFCTDPYWSRVWIVQEIFLAKSVRIQYADSRLDNIDQLCSRIQSISTWMKPGEQIHNCPGHEHLSEILESPAARLLAKRRTWQTPDNRRFVIPWDSGFGTLGCADVRDRVYAMSALMDPKLAIIPDYSKSASELFESIFEEHLKRNSTFSGPIWNLQSMFELDDKDPVIQRAKQHGSPEWLSTGTLAAYGRTMAINDIDRSSSASRAYQGSDDDALARMRAEWSEQTRRRRAAKERSARALKSGQ</sequence>
<dbReference type="InterPro" id="IPR052895">
    <property type="entry name" value="HetReg/Transcr_Mod"/>
</dbReference>
<evidence type="ECO:0000313" key="3">
    <source>
        <dbReference type="Proteomes" id="UP000801428"/>
    </source>
</evidence>
<evidence type="ECO:0000256" key="1">
    <source>
        <dbReference type="SAM" id="MobiDB-lite"/>
    </source>
</evidence>
<accession>A0A9P4TAD2</accession>
<keyword evidence="3" id="KW-1185">Reference proteome</keyword>
<proteinExistence type="predicted"/>
<gene>
    <name evidence="2" type="ORF">E8E13_005650</name>
</gene>
<organism evidence="2 3">
    <name type="scientific">Curvularia kusanoi</name>
    <name type="common">Cochliobolus kusanoi</name>
    <dbReference type="NCBI Taxonomy" id="90978"/>
    <lineage>
        <taxon>Eukaryota</taxon>
        <taxon>Fungi</taxon>
        <taxon>Dikarya</taxon>
        <taxon>Ascomycota</taxon>
        <taxon>Pezizomycotina</taxon>
        <taxon>Dothideomycetes</taxon>
        <taxon>Pleosporomycetidae</taxon>
        <taxon>Pleosporales</taxon>
        <taxon>Pleosporineae</taxon>
        <taxon>Pleosporaceae</taxon>
        <taxon>Curvularia</taxon>
    </lineage>
</organism>
<evidence type="ECO:0000313" key="2">
    <source>
        <dbReference type="EMBL" id="KAF2999343.1"/>
    </source>
</evidence>
<comment type="caution">
    <text evidence="2">The sequence shown here is derived from an EMBL/GenBank/DDBJ whole genome shotgun (WGS) entry which is preliminary data.</text>
</comment>
<dbReference type="PANTHER" id="PTHR24148">
    <property type="entry name" value="ANKYRIN REPEAT DOMAIN-CONTAINING PROTEIN 39 HOMOLOG-RELATED"/>
    <property type="match status" value="1"/>
</dbReference>
<reference evidence="2" key="1">
    <citation type="submission" date="2019-04" db="EMBL/GenBank/DDBJ databases">
        <title>Sequencing of skin fungus with MAO and IRED activity.</title>
        <authorList>
            <person name="Marsaioli A.J."/>
            <person name="Bonatto J.M.C."/>
            <person name="Reis Junior O."/>
        </authorList>
    </citation>
    <scope>NUCLEOTIDE SEQUENCE</scope>
    <source>
        <strain evidence="2">30M1</strain>
    </source>
</reference>